<comment type="similarity">
    <text evidence="1">Belongs to the ETF alpha-subunit/FixB family.</text>
</comment>
<dbReference type="SUPFAM" id="SSF52467">
    <property type="entry name" value="DHS-like NAD/FAD-binding domain"/>
    <property type="match status" value="1"/>
</dbReference>
<dbReference type="SMART" id="SM00893">
    <property type="entry name" value="ETF"/>
    <property type="match status" value="1"/>
</dbReference>
<dbReference type="InterPro" id="IPR014730">
    <property type="entry name" value="ETF_a/b_N"/>
</dbReference>
<evidence type="ECO:0000256" key="5">
    <source>
        <dbReference type="ARBA" id="ARBA00022982"/>
    </source>
</evidence>
<evidence type="ECO:0000259" key="6">
    <source>
        <dbReference type="SMART" id="SM00893"/>
    </source>
</evidence>
<comment type="caution">
    <text evidence="7">The sequence shown here is derived from an EMBL/GenBank/DDBJ whole genome shotgun (WGS) entry which is preliminary data.</text>
</comment>
<keyword evidence="2" id="KW-0813">Transport</keyword>
<evidence type="ECO:0000313" key="8">
    <source>
        <dbReference type="Proteomes" id="UP001595693"/>
    </source>
</evidence>
<dbReference type="CDD" id="cd01715">
    <property type="entry name" value="ETF_alpha"/>
    <property type="match status" value="1"/>
</dbReference>
<keyword evidence="3" id="KW-0285">Flavoprotein</keyword>
<feature type="domain" description="Electron transfer flavoprotein alpha/beta-subunit N-terminal" evidence="6">
    <location>
        <begin position="3"/>
        <end position="182"/>
    </location>
</feature>
<organism evidence="7 8">
    <name type="scientific">Acidovorax facilis</name>
    <dbReference type="NCBI Taxonomy" id="12917"/>
    <lineage>
        <taxon>Bacteria</taxon>
        <taxon>Pseudomonadati</taxon>
        <taxon>Pseudomonadota</taxon>
        <taxon>Betaproteobacteria</taxon>
        <taxon>Burkholderiales</taxon>
        <taxon>Comamonadaceae</taxon>
        <taxon>Acidovorax</taxon>
    </lineage>
</organism>
<evidence type="ECO:0000256" key="4">
    <source>
        <dbReference type="ARBA" id="ARBA00022827"/>
    </source>
</evidence>
<dbReference type="Gene3D" id="3.40.50.1220">
    <property type="entry name" value="TPP-binding domain"/>
    <property type="match status" value="1"/>
</dbReference>
<dbReference type="Proteomes" id="UP001595693">
    <property type="component" value="Unassembled WGS sequence"/>
</dbReference>
<evidence type="ECO:0000256" key="2">
    <source>
        <dbReference type="ARBA" id="ARBA00022448"/>
    </source>
</evidence>
<dbReference type="PANTHER" id="PTHR43153:SF1">
    <property type="entry name" value="ELECTRON TRANSFER FLAVOPROTEIN SUBUNIT ALPHA, MITOCHONDRIAL"/>
    <property type="match status" value="1"/>
</dbReference>
<evidence type="ECO:0000313" key="7">
    <source>
        <dbReference type="EMBL" id="MFC3934986.1"/>
    </source>
</evidence>
<dbReference type="InterPro" id="IPR029035">
    <property type="entry name" value="DHS-like_NAD/FAD-binding_dom"/>
</dbReference>
<dbReference type="PANTHER" id="PTHR43153">
    <property type="entry name" value="ELECTRON TRANSFER FLAVOPROTEIN ALPHA"/>
    <property type="match status" value="1"/>
</dbReference>
<dbReference type="InterPro" id="IPR033947">
    <property type="entry name" value="ETF_alpha_N"/>
</dbReference>
<dbReference type="Gene3D" id="3.40.50.620">
    <property type="entry name" value="HUPs"/>
    <property type="match status" value="1"/>
</dbReference>
<dbReference type="SUPFAM" id="SSF52402">
    <property type="entry name" value="Adenine nucleotide alpha hydrolases-like"/>
    <property type="match status" value="1"/>
</dbReference>
<reference evidence="8" key="1">
    <citation type="journal article" date="2019" name="Int. J. Syst. Evol. Microbiol.">
        <title>The Global Catalogue of Microorganisms (GCM) 10K type strain sequencing project: providing services to taxonomists for standard genome sequencing and annotation.</title>
        <authorList>
            <consortium name="The Broad Institute Genomics Platform"/>
            <consortium name="The Broad Institute Genome Sequencing Center for Infectious Disease"/>
            <person name="Wu L."/>
            <person name="Ma J."/>
        </authorList>
    </citation>
    <scope>NUCLEOTIDE SEQUENCE [LARGE SCALE GENOMIC DNA]</scope>
    <source>
        <strain evidence="8">CCUG 2113</strain>
    </source>
</reference>
<dbReference type="PROSITE" id="PS00696">
    <property type="entry name" value="ETF_ALPHA"/>
    <property type="match status" value="1"/>
</dbReference>
<dbReference type="InterPro" id="IPR014729">
    <property type="entry name" value="Rossmann-like_a/b/a_fold"/>
</dbReference>
<proteinExistence type="inferred from homology"/>
<keyword evidence="5" id="KW-0249">Electron transport</keyword>
<protein>
    <submittedName>
        <fullName evidence="7">Electron transfer flavoprotein subunit alpha/FixB family protein</fullName>
    </submittedName>
</protein>
<dbReference type="EMBL" id="JBHSAJ010000027">
    <property type="protein sequence ID" value="MFC3934986.1"/>
    <property type="molecule type" value="Genomic_DNA"/>
</dbReference>
<dbReference type="PIRSF" id="PIRSF000089">
    <property type="entry name" value="Electra_flavoP_a"/>
    <property type="match status" value="1"/>
</dbReference>
<dbReference type="RefSeq" id="WP_055394296.1">
    <property type="nucleotide sequence ID" value="NZ_JAMXAX010000053.1"/>
</dbReference>
<evidence type="ECO:0000256" key="1">
    <source>
        <dbReference type="ARBA" id="ARBA00005817"/>
    </source>
</evidence>
<accession>A0ABV8D9I9</accession>
<name>A0ABV8D9I9_9BURK</name>
<evidence type="ECO:0000256" key="3">
    <source>
        <dbReference type="ARBA" id="ARBA00022630"/>
    </source>
</evidence>
<gene>
    <name evidence="7" type="ORF">ACFOW3_10140</name>
</gene>
<dbReference type="InterPro" id="IPR018206">
    <property type="entry name" value="ETF_asu_C_CS"/>
</dbReference>
<dbReference type="Pfam" id="PF01012">
    <property type="entry name" value="ETF"/>
    <property type="match status" value="1"/>
</dbReference>
<dbReference type="InterPro" id="IPR001308">
    <property type="entry name" value="ETF_a/FixB"/>
</dbReference>
<dbReference type="Pfam" id="PF00766">
    <property type="entry name" value="ETF_alpha"/>
    <property type="match status" value="1"/>
</dbReference>
<sequence length="310" mass="30957">MSVLVIAEHNNASIKGATLNTVTAAVACGGDVHVLVAGHNAGAAAAAAAQIAGVAKVIHADAPGLEHGLAENVAAQVLAIAGNYSHILFPATASGRNVAPRVAAKLDVAQVSDITKVISADTFERPIYAGNAIATVQSADSVKVITVRATGFDAAAATGGSAAVETAAATADAGKSSFMGSEIAKSDRPELTAAKIIVSGGRALGSKEKFDEVMTPLADKLGAALGASRAAVDAGYAPNDWQVGQTGKIVAPQLYIAAGISGAIQHLAGMKDSKVIVAINKDPEASIFSVADYGLEADLFTAVPELVKAL</sequence>
<keyword evidence="4" id="KW-0274">FAD</keyword>
<dbReference type="InterPro" id="IPR014731">
    <property type="entry name" value="ETF_asu_C"/>
</dbReference>
<keyword evidence="8" id="KW-1185">Reference proteome</keyword>